<keyword evidence="9" id="KW-0460">Magnesium</keyword>
<keyword evidence="6" id="KW-0479">Metal-binding</keyword>
<dbReference type="SUPFAM" id="SSF52540">
    <property type="entry name" value="P-loop containing nucleoside triphosphate hydrolases"/>
    <property type="match status" value="1"/>
</dbReference>
<dbReference type="GO" id="GO:0002949">
    <property type="term" value="P:tRNA threonylcarbamoyladenosine modification"/>
    <property type="evidence" value="ECO:0007669"/>
    <property type="project" value="InterPro"/>
</dbReference>
<evidence type="ECO:0000313" key="11">
    <source>
        <dbReference type="EMBL" id="AQQ08579.1"/>
    </source>
</evidence>
<evidence type="ECO:0000256" key="4">
    <source>
        <dbReference type="ARBA" id="ARBA00022490"/>
    </source>
</evidence>
<evidence type="ECO:0000256" key="3">
    <source>
        <dbReference type="ARBA" id="ARBA00019010"/>
    </source>
</evidence>
<dbReference type="GO" id="GO:0005737">
    <property type="term" value="C:cytoplasm"/>
    <property type="evidence" value="ECO:0007669"/>
    <property type="project" value="UniProtKB-SubCell"/>
</dbReference>
<sequence>MITSNVAETIDIGRKIGERLKGGEIFAITGDLGTGKTHFIKGIASGCCEGEAPEKTTSPTFVLVNEYEGRLMIYHIDAYRLESEKEFENLGFDDMINENSVVLIEWADKVAGCIADTNPIKVSLQHISETERRLSFSNMPDYISENMQDIS</sequence>
<comment type="subcellular location">
    <subcellularLocation>
        <location evidence="1">Cytoplasm</location>
    </subcellularLocation>
</comment>
<keyword evidence="4" id="KW-0963">Cytoplasm</keyword>
<comment type="similarity">
    <text evidence="2">Belongs to the TsaE family.</text>
</comment>
<dbReference type="STRING" id="1940790.L21SP3_00366"/>
<dbReference type="KEGG" id="pbu:L21SP3_00366"/>
<gene>
    <name evidence="11" type="ORF">L21SP3_00366</name>
</gene>
<dbReference type="InterPro" id="IPR003442">
    <property type="entry name" value="T6A_TsaE"/>
</dbReference>
<evidence type="ECO:0000256" key="9">
    <source>
        <dbReference type="ARBA" id="ARBA00022842"/>
    </source>
</evidence>
<evidence type="ECO:0000313" key="12">
    <source>
        <dbReference type="Proteomes" id="UP000188273"/>
    </source>
</evidence>
<evidence type="ECO:0000256" key="2">
    <source>
        <dbReference type="ARBA" id="ARBA00007599"/>
    </source>
</evidence>
<reference evidence="12" key="1">
    <citation type="submission" date="2017-02" db="EMBL/GenBank/DDBJ databases">
        <title>Comparative genomics and description of representatives of a novel lineage of planctomycetes thriving in anoxic sediments.</title>
        <authorList>
            <person name="Spring S."/>
            <person name="Bunk B."/>
            <person name="Sproer C."/>
            <person name="Klenk H.-P."/>
        </authorList>
    </citation>
    <scope>NUCLEOTIDE SEQUENCE [LARGE SCALE GENOMIC DNA]</scope>
    <source>
        <strain evidence="12">L21-RPul-D3</strain>
    </source>
</reference>
<evidence type="ECO:0000256" key="1">
    <source>
        <dbReference type="ARBA" id="ARBA00004496"/>
    </source>
</evidence>
<name>A0A1Q2HLZ7_9BACT</name>
<evidence type="ECO:0000256" key="6">
    <source>
        <dbReference type="ARBA" id="ARBA00022723"/>
    </source>
</evidence>
<dbReference type="PANTHER" id="PTHR33540">
    <property type="entry name" value="TRNA THREONYLCARBAMOYLADENOSINE BIOSYNTHESIS PROTEIN TSAE"/>
    <property type="match status" value="1"/>
</dbReference>
<dbReference type="EMBL" id="CP019633">
    <property type="protein sequence ID" value="AQQ08579.1"/>
    <property type="molecule type" value="Genomic_DNA"/>
</dbReference>
<dbReference type="InterPro" id="IPR027417">
    <property type="entry name" value="P-loop_NTPase"/>
</dbReference>
<keyword evidence="7" id="KW-0547">Nucleotide-binding</keyword>
<dbReference type="GO" id="GO:0046872">
    <property type="term" value="F:metal ion binding"/>
    <property type="evidence" value="ECO:0007669"/>
    <property type="project" value="UniProtKB-KW"/>
</dbReference>
<evidence type="ECO:0000256" key="7">
    <source>
        <dbReference type="ARBA" id="ARBA00022741"/>
    </source>
</evidence>
<keyword evidence="8" id="KW-0067">ATP-binding</keyword>
<dbReference type="GO" id="GO:0005524">
    <property type="term" value="F:ATP binding"/>
    <property type="evidence" value="ECO:0007669"/>
    <property type="project" value="UniProtKB-KW"/>
</dbReference>
<accession>A0A1Q2HLZ7</accession>
<keyword evidence="12" id="KW-1185">Reference proteome</keyword>
<dbReference type="Proteomes" id="UP000188273">
    <property type="component" value="Chromosome"/>
</dbReference>
<dbReference type="PANTHER" id="PTHR33540:SF2">
    <property type="entry name" value="TRNA THREONYLCARBAMOYLADENOSINE BIOSYNTHESIS PROTEIN TSAE"/>
    <property type="match status" value="1"/>
</dbReference>
<dbReference type="Gene3D" id="3.40.50.300">
    <property type="entry name" value="P-loop containing nucleotide triphosphate hydrolases"/>
    <property type="match status" value="1"/>
</dbReference>
<organism evidence="11 12">
    <name type="scientific">Sedimentisphaera cyanobacteriorum</name>
    <dbReference type="NCBI Taxonomy" id="1940790"/>
    <lineage>
        <taxon>Bacteria</taxon>
        <taxon>Pseudomonadati</taxon>
        <taxon>Planctomycetota</taxon>
        <taxon>Phycisphaerae</taxon>
        <taxon>Sedimentisphaerales</taxon>
        <taxon>Sedimentisphaeraceae</taxon>
        <taxon>Sedimentisphaera</taxon>
    </lineage>
</organism>
<evidence type="ECO:0000256" key="8">
    <source>
        <dbReference type="ARBA" id="ARBA00022840"/>
    </source>
</evidence>
<proteinExistence type="inferred from homology"/>
<keyword evidence="5" id="KW-0819">tRNA processing</keyword>
<dbReference type="RefSeq" id="WP_077539026.1">
    <property type="nucleotide sequence ID" value="NZ_CP019633.1"/>
</dbReference>
<dbReference type="Pfam" id="PF02367">
    <property type="entry name" value="TsaE"/>
    <property type="match status" value="1"/>
</dbReference>
<dbReference type="NCBIfam" id="TIGR00150">
    <property type="entry name" value="T6A_YjeE"/>
    <property type="match status" value="1"/>
</dbReference>
<dbReference type="OrthoDB" id="9815896at2"/>
<dbReference type="AlphaFoldDB" id="A0A1Q2HLZ7"/>
<evidence type="ECO:0000256" key="10">
    <source>
        <dbReference type="ARBA" id="ARBA00032441"/>
    </source>
</evidence>
<protein>
    <recommendedName>
        <fullName evidence="3">tRNA threonylcarbamoyladenosine biosynthesis protein TsaE</fullName>
    </recommendedName>
    <alternativeName>
        <fullName evidence="10">t(6)A37 threonylcarbamoyladenosine biosynthesis protein TsaE</fullName>
    </alternativeName>
</protein>
<evidence type="ECO:0000256" key="5">
    <source>
        <dbReference type="ARBA" id="ARBA00022694"/>
    </source>
</evidence>